<dbReference type="AlphaFoldDB" id="A0A8S4RT43"/>
<keyword evidence="1" id="KW-1133">Transmembrane helix</keyword>
<dbReference type="GO" id="GO:0005777">
    <property type="term" value="C:peroxisome"/>
    <property type="evidence" value="ECO:0007669"/>
    <property type="project" value="TreeGrafter"/>
</dbReference>
<accession>A0A8S4RT43</accession>
<dbReference type="Pfam" id="PF03015">
    <property type="entry name" value="Sterile"/>
    <property type="match status" value="1"/>
</dbReference>
<evidence type="ECO:0000313" key="4">
    <source>
        <dbReference type="Proteomes" id="UP000838756"/>
    </source>
</evidence>
<dbReference type="GO" id="GO:0080019">
    <property type="term" value="F:alcohol-forming very long-chain fatty acyl-CoA reductase activity"/>
    <property type="evidence" value="ECO:0007669"/>
    <property type="project" value="InterPro"/>
</dbReference>
<organism evidence="3 4">
    <name type="scientific">Pararge aegeria aegeria</name>
    <dbReference type="NCBI Taxonomy" id="348720"/>
    <lineage>
        <taxon>Eukaryota</taxon>
        <taxon>Metazoa</taxon>
        <taxon>Ecdysozoa</taxon>
        <taxon>Arthropoda</taxon>
        <taxon>Hexapoda</taxon>
        <taxon>Insecta</taxon>
        <taxon>Pterygota</taxon>
        <taxon>Neoptera</taxon>
        <taxon>Endopterygota</taxon>
        <taxon>Lepidoptera</taxon>
        <taxon>Glossata</taxon>
        <taxon>Ditrysia</taxon>
        <taxon>Papilionoidea</taxon>
        <taxon>Nymphalidae</taxon>
        <taxon>Satyrinae</taxon>
        <taxon>Satyrini</taxon>
        <taxon>Parargina</taxon>
        <taxon>Pararge</taxon>
    </lineage>
</organism>
<dbReference type="CDD" id="cd09071">
    <property type="entry name" value="FAR_C"/>
    <property type="match status" value="1"/>
</dbReference>
<dbReference type="PANTHER" id="PTHR11011">
    <property type="entry name" value="MALE STERILITY PROTEIN 2-RELATED"/>
    <property type="match status" value="1"/>
</dbReference>
<dbReference type="PANTHER" id="PTHR11011:SF45">
    <property type="entry name" value="FATTY ACYL-COA REDUCTASE CG8306-RELATED"/>
    <property type="match status" value="1"/>
</dbReference>
<proteinExistence type="predicted"/>
<protein>
    <submittedName>
        <fullName evidence="3">Jg3898 protein</fullName>
    </submittedName>
</protein>
<evidence type="ECO:0000256" key="1">
    <source>
        <dbReference type="SAM" id="Phobius"/>
    </source>
</evidence>
<evidence type="ECO:0000313" key="3">
    <source>
        <dbReference type="EMBL" id="CAH2241562.1"/>
    </source>
</evidence>
<sequence>MTISNKVDVYNSSTSGENPLKIGRLADLIIADSNKHKFYDVPMPMVHFTRFRWVVLIITLLFQTLPAYIADIFLLIRGKKTRYVKIQSKVSFIRDTLEYFTANTWVISAAQTTALSESLSPSDRHKFPCDPKDIDWNEYIPIYCQGIRQYLCKT</sequence>
<evidence type="ECO:0000259" key="2">
    <source>
        <dbReference type="Pfam" id="PF03015"/>
    </source>
</evidence>
<keyword evidence="4" id="KW-1185">Reference proteome</keyword>
<keyword evidence="1" id="KW-0472">Membrane</keyword>
<reference evidence="3" key="1">
    <citation type="submission" date="2022-03" db="EMBL/GenBank/DDBJ databases">
        <authorList>
            <person name="Lindestad O."/>
        </authorList>
    </citation>
    <scope>NUCLEOTIDE SEQUENCE</scope>
</reference>
<comment type="caution">
    <text evidence="3">The sequence shown here is derived from an EMBL/GenBank/DDBJ whole genome shotgun (WGS) entry which is preliminary data.</text>
</comment>
<dbReference type="GO" id="GO:0035336">
    <property type="term" value="P:long-chain fatty-acyl-CoA metabolic process"/>
    <property type="evidence" value="ECO:0007669"/>
    <property type="project" value="TreeGrafter"/>
</dbReference>
<dbReference type="EMBL" id="CAKXAJ010025582">
    <property type="protein sequence ID" value="CAH2241562.1"/>
    <property type="molecule type" value="Genomic_DNA"/>
</dbReference>
<dbReference type="InterPro" id="IPR033640">
    <property type="entry name" value="FAR_C"/>
</dbReference>
<dbReference type="InterPro" id="IPR026055">
    <property type="entry name" value="FAR"/>
</dbReference>
<dbReference type="OrthoDB" id="429813at2759"/>
<feature type="transmembrane region" description="Helical" evidence="1">
    <location>
        <begin position="53"/>
        <end position="76"/>
    </location>
</feature>
<name>A0A8S4RT43_9NEOP</name>
<dbReference type="Proteomes" id="UP000838756">
    <property type="component" value="Unassembled WGS sequence"/>
</dbReference>
<gene>
    <name evidence="3" type="primary">jg3898</name>
    <name evidence="3" type="ORF">PAEG_LOCUS17989</name>
</gene>
<keyword evidence="1" id="KW-0812">Transmembrane</keyword>
<feature type="domain" description="Fatty acyl-CoA reductase C-terminal" evidence="2">
    <location>
        <begin position="62"/>
        <end position="153"/>
    </location>
</feature>